<keyword evidence="5 7" id="KW-0472">Membrane</keyword>
<keyword evidence="6" id="KW-0325">Glycoprotein</keyword>
<dbReference type="GO" id="GO:0005044">
    <property type="term" value="F:scavenger receptor activity"/>
    <property type="evidence" value="ECO:0007669"/>
    <property type="project" value="TreeGrafter"/>
</dbReference>
<evidence type="ECO:0000256" key="7">
    <source>
        <dbReference type="SAM" id="Phobius"/>
    </source>
</evidence>
<dbReference type="GO" id="GO:0016020">
    <property type="term" value="C:membrane"/>
    <property type="evidence" value="ECO:0007669"/>
    <property type="project" value="UniProtKB-SubCell"/>
</dbReference>
<dbReference type="EMBL" id="JAAPAO010000030">
    <property type="protein sequence ID" value="KAF4676710.1"/>
    <property type="molecule type" value="Genomic_DNA"/>
</dbReference>
<dbReference type="GO" id="GO:0005737">
    <property type="term" value="C:cytoplasm"/>
    <property type="evidence" value="ECO:0007669"/>
    <property type="project" value="TreeGrafter"/>
</dbReference>
<evidence type="ECO:0000256" key="6">
    <source>
        <dbReference type="ARBA" id="ARBA00023180"/>
    </source>
</evidence>
<evidence type="ECO:0000256" key="1">
    <source>
        <dbReference type="ARBA" id="ARBA00004370"/>
    </source>
</evidence>
<dbReference type="OrthoDB" id="18585at2759"/>
<dbReference type="Pfam" id="PF01130">
    <property type="entry name" value="CD36"/>
    <property type="match status" value="2"/>
</dbReference>
<dbReference type="InterPro" id="IPR002159">
    <property type="entry name" value="CD36_fam"/>
</dbReference>
<keyword evidence="3 7" id="KW-0812">Transmembrane</keyword>
<comment type="similarity">
    <text evidence="2">Belongs to the CD36 family.</text>
</comment>
<reference evidence="8 9" key="1">
    <citation type="submission" date="2020-04" db="EMBL/GenBank/DDBJ databases">
        <title>Perkinsus chesapeaki whole genome sequence.</title>
        <authorList>
            <person name="Bogema D.R."/>
        </authorList>
    </citation>
    <scope>NUCLEOTIDE SEQUENCE [LARGE SCALE GENOMIC DNA]</scope>
    <source>
        <strain evidence="8">ATCC PRA-425</strain>
    </source>
</reference>
<accession>A0A7J6MZS3</accession>
<proteinExistence type="inferred from homology"/>
<evidence type="ECO:0000256" key="4">
    <source>
        <dbReference type="ARBA" id="ARBA00022989"/>
    </source>
</evidence>
<evidence type="ECO:0000313" key="8">
    <source>
        <dbReference type="EMBL" id="KAF4676710.1"/>
    </source>
</evidence>
<evidence type="ECO:0000313" key="9">
    <source>
        <dbReference type="Proteomes" id="UP000591131"/>
    </source>
</evidence>
<dbReference type="PANTHER" id="PTHR11923:SF51">
    <property type="entry name" value="LYSOSOME MEMBRANE PROTEIN 2"/>
    <property type="match status" value="1"/>
</dbReference>
<comment type="caution">
    <text evidence="8">The sequence shown here is derived from an EMBL/GenBank/DDBJ whole genome shotgun (WGS) entry which is preliminary data.</text>
</comment>
<dbReference type="AlphaFoldDB" id="A0A7J6MZS3"/>
<name>A0A7J6MZS3_PERCH</name>
<evidence type="ECO:0000256" key="3">
    <source>
        <dbReference type="ARBA" id="ARBA00022692"/>
    </source>
</evidence>
<gene>
    <name evidence="8" type="ORF">FOL47_005427</name>
</gene>
<keyword evidence="9" id="KW-1185">Reference proteome</keyword>
<dbReference type="PANTHER" id="PTHR11923">
    <property type="entry name" value="SCAVENGER RECEPTOR CLASS B TYPE-1 SR-B1"/>
    <property type="match status" value="1"/>
</dbReference>
<keyword evidence="4 7" id="KW-1133">Transmembrane helix</keyword>
<sequence length="782" mass="85916">MKNPWYTCGGCCPCKCKPWVYWVLSTACIVTAIVAFIFAILVKTVFENSFINGVNDARFIDNTVQTTDCSNMFVGDSTCSGLAYQAWLLNSTEARDMCLSSQAPSTRPLTSSSGWCDTKQEGCVKPDVCLKGMPHDFFAFNVTNPAEILRDGAKPVVQELRPVHSAKTSDRIEASVDVDKWNNEGIAHWNESNTFVFADKDETDLLQQKIVVPNLALLSTVTRSGVQLNTIEIIQMLGLCGTYQRLANMVISLIGRAPASIVSVINARFGDIRSAMKAQYFGAGLTRLLGSQEIDIEAMGPMLRIIDPTLDTSILPPASMAIDYFAYAFGCVVKQDANHSCKFNPDSQADVDLERRINGTFSDTSRTNIFDFIMNTNFSDTTGAGSTLVLLLRGLLSASEAAAWSAHLNYAGSYGLSNYNVMRYSLFPFTNSTSPAYDPDYEYYPRFIKMTVGQMLGWDNQAFMDKFTGMPISFGFAKPVINGAPTEQYRSSKIPDQRGLSYFRMYNGQTQNCAFDPDCMAQDSFKKDGTCTANAVCTPNYAAGWDAKFIPGTLNGKGTDEYHKKDATAKLFVGQIFSAATLKNIETNADWRGVKVDVWTLADIDFRNENCDGSDPNHGSRGIDCDSPYETFNLGYFASPDPSTTQIPVYASLPHFTMVDGTSSRPNYRPSDRVTIVSCTGDSACEGNREFSVNVLTEPISGALLDGQQRLQLNVKFPPTANGKTGEMTAEMLMPSFWLNKHQSAFDFQLSTVKQIQSGSSLFNTLMGILIAIGSRCNIGPK</sequence>
<evidence type="ECO:0000256" key="5">
    <source>
        <dbReference type="ARBA" id="ARBA00023136"/>
    </source>
</evidence>
<evidence type="ECO:0000256" key="2">
    <source>
        <dbReference type="ARBA" id="ARBA00010532"/>
    </source>
</evidence>
<comment type="subcellular location">
    <subcellularLocation>
        <location evidence="1">Membrane</location>
    </subcellularLocation>
</comment>
<feature type="transmembrane region" description="Helical" evidence="7">
    <location>
        <begin position="20"/>
        <end position="42"/>
    </location>
</feature>
<organism evidence="8 9">
    <name type="scientific">Perkinsus chesapeaki</name>
    <name type="common">Clam parasite</name>
    <name type="synonym">Perkinsus andrewsi</name>
    <dbReference type="NCBI Taxonomy" id="330153"/>
    <lineage>
        <taxon>Eukaryota</taxon>
        <taxon>Sar</taxon>
        <taxon>Alveolata</taxon>
        <taxon>Perkinsozoa</taxon>
        <taxon>Perkinsea</taxon>
        <taxon>Perkinsida</taxon>
        <taxon>Perkinsidae</taxon>
        <taxon>Perkinsus</taxon>
    </lineage>
</organism>
<protein>
    <submittedName>
        <fullName evidence="8">Uncharacterized protein</fullName>
    </submittedName>
</protein>
<dbReference type="Proteomes" id="UP000591131">
    <property type="component" value="Unassembled WGS sequence"/>
</dbReference>
<dbReference type="PROSITE" id="PS51257">
    <property type="entry name" value="PROKAR_LIPOPROTEIN"/>
    <property type="match status" value="1"/>
</dbReference>